<proteinExistence type="predicted"/>
<dbReference type="InterPro" id="IPR007219">
    <property type="entry name" value="XnlR_reg_dom"/>
</dbReference>
<keyword evidence="6" id="KW-0539">Nucleus</keyword>
<dbReference type="CDD" id="cd12148">
    <property type="entry name" value="fungal_TF_MHR"/>
    <property type="match status" value="1"/>
</dbReference>
<protein>
    <recommendedName>
        <fullName evidence="8">Xylanolytic transcriptional activator regulatory domain-containing protein</fullName>
    </recommendedName>
</protein>
<dbReference type="PANTHER" id="PTHR31313:SF81">
    <property type="entry name" value="TY1 ENHANCER ACTIVATOR"/>
    <property type="match status" value="1"/>
</dbReference>
<evidence type="ECO:0000256" key="2">
    <source>
        <dbReference type="ARBA" id="ARBA00022833"/>
    </source>
</evidence>
<dbReference type="SMART" id="SM00906">
    <property type="entry name" value="Fungal_trans"/>
    <property type="match status" value="1"/>
</dbReference>
<dbReference type="GO" id="GO:0008270">
    <property type="term" value="F:zinc ion binding"/>
    <property type="evidence" value="ECO:0007669"/>
    <property type="project" value="InterPro"/>
</dbReference>
<dbReference type="Proteomes" id="UP000027586">
    <property type="component" value="Unassembled WGS sequence"/>
</dbReference>
<keyword evidence="2" id="KW-0862">Zinc</keyword>
<feature type="region of interest" description="Disordered" evidence="7">
    <location>
        <begin position="19"/>
        <end position="64"/>
    </location>
</feature>
<feature type="compositionally biased region" description="Low complexity" evidence="7">
    <location>
        <begin position="771"/>
        <end position="784"/>
    </location>
</feature>
<organism evidence="9 10">
    <name type="scientific">Lichtheimia corymbifera JMRC:FSU:9682</name>
    <dbReference type="NCBI Taxonomy" id="1263082"/>
    <lineage>
        <taxon>Eukaryota</taxon>
        <taxon>Fungi</taxon>
        <taxon>Fungi incertae sedis</taxon>
        <taxon>Mucoromycota</taxon>
        <taxon>Mucoromycotina</taxon>
        <taxon>Mucoromycetes</taxon>
        <taxon>Mucorales</taxon>
        <taxon>Lichtheimiaceae</taxon>
        <taxon>Lichtheimia</taxon>
    </lineage>
</organism>
<dbReference type="EMBL" id="CBTN010000023">
    <property type="protein sequence ID" value="CDH54492.1"/>
    <property type="molecule type" value="Genomic_DNA"/>
</dbReference>
<keyword evidence="4" id="KW-0238">DNA-binding</keyword>
<keyword evidence="1" id="KW-0479">Metal-binding</keyword>
<feature type="domain" description="Xylanolytic transcriptional activator regulatory" evidence="8">
    <location>
        <begin position="263"/>
        <end position="339"/>
    </location>
</feature>
<evidence type="ECO:0000313" key="9">
    <source>
        <dbReference type="EMBL" id="CDH54492.1"/>
    </source>
</evidence>
<evidence type="ECO:0000256" key="7">
    <source>
        <dbReference type="SAM" id="MobiDB-lite"/>
    </source>
</evidence>
<evidence type="ECO:0000256" key="3">
    <source>
        <dbReference type="ARBA" id="ARBA00023015"/>
    </source>
</evidence>
<evidence type="ECO:0000256" key="5">
    <source>
        <dbReference type="ARBA" id="ARBA00023163"/>
    </source>
</evidence>
<evidence type="ECO:0000256" key="1">
    <source>
        <dbReference type="ARBA" id="ARBA00022723"/>
    </source>
</evidence>
<comment type="caution">
    <text evidence="9">The sequence shown here is derived from an EMBL/GenBank/DDBJ whole genome shotgun (WGS) entry which is preliminary data.</text>
</comment>
<dbReference type="InterPro" id="IPR051615">
    <property type="entry name" value="Transcr_Regulatory_Elem"/>
</dbReference>
<dbReference type="GO" id="GO:0006351">
    <property type="term" value="P:DNA-templated transcription"/>
    <property type="evidence" value="ECO:0007669"/>
    <property type="project" value="InterPro"/>
</dbReference>
<feature type="compositionally biased region" description="Low complexity" evidence="7">
    <location>
        <begin position="677"/>
        <end position="697"/>
    </location>
</feature>
<dbReference type="OrthoDB" id="2406834at2759"/>
<feature type="compositionally biased region" description="Basic residues" evidence="7">
    <location>
        <begin position="760"/>
        <end position="770"/>
    </location>
</feature>
<dbReference type="AlphaFoldDB" id="A0A068RY20"/>
<dbReference type="Pfam" id="PF04082">
    <property type="entry name" value="Fungal_trans"/>
    <property type="match status" value="1"/>
</dbReference>
<dbReference type="GO" id="GO:0003677">
    <property type="term" value="F:DNA binding"/>
    <property type="evidence" value="ECO:0007669"/>
    <property type="project" value="UniProtKB-KW"/>
</dbReference>
<keyword evidence="3" id="KW-0805">Transcription regulation</keyword>
<dbReference type="VEuPathDB" id="FungiDB:LCOR_05735.1"/>
<evidence type="ECO:0000259" key="8">
    <source>
        <dbReference type="SMART" id="SM00906"/>
    </source>
</evidence>
<dbReference type="PANTHER" id="PTHR31313">
    <property type="entry name" value="TY1 ENHANCER ACTIVATOR"/>
    <property type="match status" value="1"/>
</dbReference>
<feature type="region of interest" description="Disordered" evidence="7">
    <location>
        <begin position="733"/>
        <end position="803"/>
    </location>
</feature>
<keyword evidence="5" id="KW-0804">Transcription</keyword>
<gene>
    <name evidence="9" type="ORF">LCOR_05735.1</name>
</gene>
<feature type="region of interest" description="Disordered" evidence="7">
    <location>
        <begin position="594"/>
        <end position="701"/>
    </location>
</feature>
<keyword evidence="10" id="KW-1185">Reference proteome</keyword>
<evidence type="ECO:0000256" key="6">
    <source>
        <dbReference type="ARBA" id="ARBA00023242"/>
    </source>
</evidence>
<sequence length="803" mass="89921">MGISLTQCKARGRPCTFYKDGSFDPDQEAGEDVASRSQEGSLSAAGAGASTGAGAGATDQHSNNEDAHESCFLFADTKDSNYIRNKRRGPPLESRTSNTLASLGEGLRKVSLYETHTGKAFADAEPFGSFIKWIAEPPLPGRYAGSIEMPSRKVQMEMLEYHFSENYETMPIIPKRYFFDQLKCKGPFITPLLLNAIYAQTSRYITSDDELPKSEVFFHRAKRLLDDFMDVPRVSTVVALCYMSLYESRPSSTQRSGSPYCRSWMYSGMAYRMCLELGLHNQNNVARDLSPIEIELRKRVYWSCYCLDKLHSTGWERPWMLSTTMTQTDLPGPLPEDDEEEQLIVQGLVEKIKYARKGEEAMTIVATHRPMATFNRGASSEASNSNKHPEKEKVEYFQNHYWDILRGLPPGLQWTPISATSPEQVLQLPAPRPLVAHLHLQVLHGLLDSYFRSPDNSYNQLQRRILATCITQLVHCMCDRPASVIKFDVLIHMLLSATKVHVRHLYNSDMEIARHAWAMFDRSILAIHRLRKYATIPNSAKFLQHLGSSVEGYEVPHEILTSAMSSEHPPPPLPPVLAAPDDGSCSAAAAAAVAMSHPPPPPPPLTMSGLMSSSDDLHTLGSMYMHKPPSSIPTKAISQPPPTSTTTASSSTNLMEPYSGDDSGYVVLSMNQQDWNPTAPTIISRSSPSSSPVPRTSTIHHHRQPPFMLDHQQHQQHHQHHLATTTSSDIISATNMSHDPTATGMIHLRQPNDHHPPSTHSRHQHHHQHHLYTSQSTSQPLTSQHDLYHPQQQQEPSVWDFEQ</sequence>
<accession>A0A068RY20</accession>
<reference evidence="9" key="1">
    <citation type="submission" date="2013-08" db="EMBL/GenBank/DDBJ databases">
        <title>Gene expansion shapes genome architecture in the human pathogen Lichtheimia corymbifera: an evolutionary genomics analysis in the ancient terrestrial Mucorales (Mucoromycotina).</title>
        <authorList>
            <person name="Schwartze V.U."/>
            <person name="Winter S."/>
            <person name="Shelest E."/>
            <person name="Marcet-Houben M."/>
            <person name="Horn F."/>
            <person name="Wehner S."/>
            <person name="Hoffmann K."/>
            <person name="Riege K."/>
            <person name="Sammeth M."/>
            <person name="Nowrousian M."/>
            <person name="Valiante V."/>
            <person name="Linde J."/>
            <person name="Jacobsen I.D."/>
            <person name="Marz M."/>
            <person name="Brakhage A.A."/>
            <person name="Gabaldon T."/>
            <person name="Bocker S."/>
            <person name="Voigt K."/>
        </authorList>
    </citation>
    <scope>NUCLEOTIDE SEQUENCE [LARGE SCALE GENOMIC DNA]</scope>
    <source>
        <strain evidence="9">FSU 9682</strain>
    </source>
</reference>
<evidence type="ECO:0000256" key="4">
    <source>
        <dbReference type="ARBA" id="ARBA00023125"/>
    </source>
</evidence>
<evidence type="ECO:0000313" key="10">
    <source>
        <dbReference type="Proteomes" id="UP000027586"/>
    </source>
</evidence>
<name>A0A068RY20_9FUNG</name>